<sequence>MRSSGRALQWLAVWIVLGVLLALGFVGAVFLRPAMVALGAETTGAPTTVPPTLFEPPPVEQVEPPIGTGLVGPAAVAEPGTEPSREVLEARLAALDTTALAAGAEEGLLLGLEVLDVETGEVLAARNADQPLIPASNTKLLTVAAVINAFEDEDTFATTVVQPEPGRIVLVGGGDPLLTSVPVEPGTYPRPASLEELAAAAAEALSAAGQSSVAVGYDASLFEEEWNRTWPGNYADQVTRITALWADEGRQANRVRSNTPAELAAQTFAAQLTAEGITVTGAPVAALAEGEEIARVESLPVHVLAEQAMLRSNNSFTEVLGMQLALRTGHPATFAGAVAAIEEELAGLGLWDDAAVIHDASGLSRSNAVPAAMLAATMRHVATEPRLTVVLDGLPVAGVTGTLSGRFDDPVSSPARGVARAKTGSLTRVATLAGTTVTADGRVVAYAFMTNGSADGWAARIWTDRSVGTLTGCGC</sequence>
<organism evidence="3 4">
    <name type="scientific">Tessaracoccus rhinocerotis</name>
    <dbReference type="NCBI Taxonomy" id="1689449"/>
    <lineage>
        <taxon>Bacteria</taxon>
        <taxon>Bacillati</taxon>
        <taxon>Actinomycetota</taxon>
        <taxon>Actinomycetes</taxon>
        <taxon>Propionibacteriales</taxon>
        <taxon>Propionibacteriaceae</taxon>
        <taxon>Tessaracoccus</taxon>
    </lineage>
</organism>
<dbReference type="GO" id="GO:0009002">
    <property type="term" value="F:serine-type D-Ala-D-Ala carboxypeptidase activity"/>
    <property type="evidence" value="ECO:0007669"/>
    <property type="project" value="UniProtKB-EC"/>
</dbReference>
<name>A0A553K1J2_9ACTN</name>
<accession>A0A553K1J2</accession>
<keyword evidence="3" id="KW-0645">Protease</keyword>
<dbReference type="RefSeq" id="WP_143937451.1">
    <property type="nucleotide sequence ID" value="NZ_VKKG01000002.1"/>
</dbReference>
<dbReference type="OrthoDB" id="56883at2"/>
<reference evidence="3 4" key="1">
    <citation type="submission" date="2019-07" db="EMBL/GenBank/DDBJ databases">
        <authorList>
            <person name="Zhou L.-Y."/>
        </authorList>
    </citation>
    <scope>NUCLEOTIDE SEQUENCE [LARGE SCALE GENOMIC DNA]</scope>
    <source>
        <strain evidence="3 4">YIM 101269</strain>
    </source>
</reference>
<dbReference type="Proteomes" id="UP000317638">
    <property type="component" value="Unassembled WGS sequence"/>
</dbReference>
<dbReference type="GO" id="GO:0006508">
    <property type="term" value="P:proteolysis"/>
    <property type="evidence" value="ECO:0007669"/>
    <property type="project" value="InterPro"/>
</dbReference>
<dbReference type="Pfam" id="PF02113">
    <property type="entry name" value="Peptidase_S13"/>
    <property type="match status" value="2"/>
</dbReference>
<dbReference type="EMBL" id="VKKG01000002">
    <property type="protein sequence ID" value="TRY18555.1"/>
    <property type="molecule type" value="Genomic_DNA"/>
</dbReference>
<dbReference type="InterPro" id="IPR000667">
    <property type="entry name" value="Peptidase_S13"/>
</dbReference>
<dbReference type="InterPro" id="IPR012338">
    <property type="entry name" value="Beta-lactam/transpept-like"/>
</dbReference>
<evidence type="ECO:0000313" key="3">
    <source>
        <dbReference type="EMBL" id="TRY18555.1"/>
    </source>
</evidence>
<dbReference type="SUPFAM" id="SSF56601">
    <property type="entry name" value="beta-lactamase/transpeptidase-like"/>
    <property type="match status" value="1"/>
</dbReference>
<keyword evidence="2 3" id="KW-0378">Hydrolase</keyword>
<dbReference type="AlphaFoldDB" id="A0A553K1J2"/>
<comment type="similarity">
    <text evidence="1">Belongs to the peptidase S13 family.</text>
</comment>
<dbReference type="NCBIfam" id="TIGR00666">
    <property type="entry name" value="PBP4"/>
    <property type="match status" value="1"/>
</dbReference>
<evidence type="ECO:0000256" key="1">
    <source>
        <dbReference type="ARBA" id="ARBA00006096"/>
    </source>
</evidence>
<dbReference type="PRINTS" id="PR00922">
    <property type="entry name" value="DADACBPTASE3"/>
</dbReference>
<dbReference type="Gene3D" id="3.40.710.10">
    <property type="entry name" value="DD-peptidase/beta-lactamase superfamily"/>
    <property type="match status" value="2"/>
</dbReference>
<comment type="caution">
    <text evidence="3">The sequence shown here is derived from an EMBL/GenBank/DDBJ whole genome shotgun (WGS) entry which is preliminary data.</text>
</comment>
<protein>
    <submittedName>
        <fullName evidence="3">D-alanyl-D-alanine carboxypeptidase/D-alanyl-D-alanine-endopeptidase</fullName>
        <ecNumber evidence="3">3.4.16.4</ecNumber>
    </submittedName>
</protein>
<keyword evidence="4" id="KW-1185">Reference proteome</keyword>
<gene>
    <name evidence="3" type="primary">dacB</name>
    <name evidence="3" type="ORF">FOJ82_05350</name>
</gene>
<keyword evidence="3" id="KW-0121">Carboxypeptidase</keyword>
<dbReference type="EC" id="3.4.16.4" evidence="3"/>
<evidence type="ECO:0000256" key="2">
    <source>
        <dbReference type="ARBA" id="ARBA00022801"/>
    </source>
</evidence>
<dbReference type="PANTHER" id="PTHR30023">
    <property type="entry name" value="D-ALANYL-D-ALANINE CARBOXYPEPTIDASE"/>
    <property type="match status" value="1"/>
</dbReference>
<proteinExistence type="inferred from homology"/>
<dbReference type="PANTHER" id="PTHR30023:SF0">
    <property type="entry name" value="PENICILLIN-SENSITIVE CARBOXYPEPTIDASE A"/>
    <property type="match status" value="1"/>
</dbReference>
<evidence type="ECO:0000313" key="4">
    <source>
        <dbReference type="Proteomes" id="UP000317638"/>
    </source>
</evidence>
<dbReference type="GO" id="GO:0000270">
    <property type="term" value="P:peptidoglycan metabolic process"/>
    <property type="evidence" value="ECO:0007669"/>
    <property type="project" value="TreeGrafter"/>
</dbReference>